<name>A0A8K0W197_9PLEO</name>
<keyword evidence="2" id="KW-1185">Reference proteome</keyword>
<accession>A0A8K0W197</accession>
<dbReference type="OrthoDB" id="10681579at2759"/>
<evidence type="ECO:0000313" key="1">
    <source>
        <dbReference type="EMBL" id="KAH7089662.1"/>
    </source>
</evidence>
<organism evidence="1 2">
    <name type="scientific">Paraphoma chrysanthemicola</name>
    <dbReference type="NCBI Taxonomy" id="798071"/>
    <lineage>
        <taxon>Eukaryota</taxon>
        <taxon>Fungi</taxon>
        <taxon>Dikarya</taxon>
        <taxon>Ascomycota</taxon>
        <taxon>Pezizomycotina</taxon>
        <taxon>Dothideomycetes</taxon>
        <taxon>Pleosporomycetidae</taxon>
        <taxon>Pleosporales</taxon>
        <taxon>Pleosporineae</taxon>
        <taxon>Phaeosphaeriaceae</taxon>
        <taxon>Paraphoma</taxon>
    </lineage>
</organism>
<sequence length="394" mass="43719">MPTTAGLGLLPPEILGQILRYVIQDYEVIERLPLAKFKFPNLPGNAPQCGCAILRSSLLSFLQSPLRQASKFNRPTRLIIQLAEKVIELDDNVGKYDREAVKQRYVHILTRYLAIIGTEWTLGIILQARRRKPPRVGNNKILAAAAIVGSWGAMRRLASKILCELRRRDASGLRASSPDSSACLAVQSESIEAFRTLSHLQGFRGFDRKIFEVAVKSGQRDFIRRAIHKGFWTMTDGLCRDGGLFESVIHRTRDIAELLIDSGADSKSVRAWRMAERHKDIPMLRFLAQNGAKVAVSRPDLFKRDSAASDCGSFQESKSSRETKMIHHTALKLGGRRISRPNRLRMQGAVMPMVNSAGGDEEGNLRVSATLMAPDSDIDPGATLFGQALINVGF</sequence>
<dbReference type="AlphaFoldDB" id="A0A8K0W197"/>
<reference evidence="1" key="1">
    <citation type="journal article" date="2021" name="Nat. Commun.">
        <title>Genetic determinants of endophytism in the Arabidopsis root mycobiome.</title>
        <authorList>
            <person name="Mesny F."/>
            <person name="Miyauchi S."/>
            <person name="Thiergart T."/>
            <person name="Pickel B."/>
            <person name="Atanasova L."/>
            <person name="Karlsson M."/>
            <person name="Huettel B."/>
            <person name="Barry K.W."/>
            <person name="Haridas S."/>
            <person name="Chen C."/>
            <person name="Bauer D."/>
            <person name="Andreopoulos W."/>
            <person name="Pangilinan J."/>
            <person name="LaButti K."/>
            <person name="Riley R."/>
            <person name="Lipzen A."/>
            <person name="Clum A."/>
            <person name="Drula E."/>
            <person name="Henrissat B."/>
            <person name="Kohler A."/>
            <person name="Grigoriev I.V."/>
            <person name="Martin F.M."/>
            <person name="Hacquard S."/>
        </authorList>
    </citation>
    <scope>NUCLEOTIDE SEQUENCE</scope>
    <source>
        <strain evidence="1">MPI-SDFR-AT-0120</strain>
    </source>
</reference>
<evidence type="ECO:0000313" key="2">
    <source>
        <dbReference type="Proteomes" id="UP000813461"/>
    </source>
</evidence>
<evidence type="ECO:0008006" key="3">
    <source>
        <dbReference type="Google" id="ProtNLM"/>
    </source>
</evidence>
<gene>
    <name evidence="1" type="ORF">FB567DRAFT_547229</name>
</gene>
<dbReference type="Proteomes" id="UP000813461">
    <property type="component" value="Unassembled WGS sequence"/>
</dbReference>
<protein>
    <recommendedName>
        <fullName evidence="3">Ankyrin</fullName>
    </recommendedName>
</protein>
<comment type="caution">
    <text evidence="1">The sequence shown here is derived from an EMBL/GenBank/DDBJ whole genome shotgun (WGS) entry which is preliminary data.</text>
</comment>
<proteinExistence type="predicted"/>
<dbReference type="EMBL" id="JAGMVJ010000006">
    <property type="protein sequence ID" value="KAH7089662.1"/>
    <property type="molecule type" value="Genomic_DNA"/>
</dbReference>